<evidence type="ECO:0000313" key="4">
    <source>
        <dbReference type="Proteomes" id="UP000095008"/>
    </source>
</evidence>
<comment type="caution">
    <text evidence="3">The sequence shown here is derived from an EMBL/GenBank/DDBJ whole genome shotgun (WGS) entry which is preliminary data.</text>
</comment>
<evidence type="ECO:0000256" key="2">
    <source>
        <dbReference type="ARBA" id="ARBA00049988"/>
    </source>
</evidence>
<dbReference type="Proteomes" id="UP000095008">
    <property type="component" value="Unassembled WGS sequence"/>
</dbReference>
<dbReference type="PANTHER" id="PTHR35401:SF2">
    <property type="entry name" value="ABC-TYPE TRANSPORT SYSTEM"/>
    <property type="match status" value="1"/>
</dbReference>
<name>A0A1C2J0I6_ACITH</name>
<dbReference type="RefSeq" id="WP_065974610.1">
    <property type="nucleotide sequence ID" value="NZ_JABBDW010000047.1"/>
</dbReference>
<proteinExistence type="inferred from homology"/>
<evidence type="ECO:0008006" key="5">
    <source>
        <dbReference type="Google" id="ProtNLM"/>
    </source>
</evidence>
<dbReference type="InterPro" id="IPR014795">
    <property type="entry name" value="TacA_1-like"/>
</dbReference>
<evidence type="ECO:0000313" key="3">
    <source>
        <dbReference type="EMBL" id="OCX71414.1"/>
    </source>
</evidence>
<accession>A0A1C2J0I6</accession>
<evidence type="ECO:0000256" key="1">
    <source>
        <dbReference type="ARBA" id="ARBA00022649"/>
    </source>
</evidence>
<comment type="similarity">
    <text evidence="2">Belongs to the TacA antitoxin family.</text>
</comment>
<dbReference type="SUPFAM" id="SSF47598">
    <property type="entry name" value="Ribbon-helix-helix"/>
    <property type="match status" value="1"/>
</dbReference>
<organism evidence="3 4">
    <name type="scientific">Acidithiobacillus thiooxidans</name>
    <name type="common">Thiobacillus thiooxidans</name>
    <dbReference type="NCBI Taxonomy" id="930"/>
    <lineage>
        <taxon>Bacteria</taxon>
        <taxon>Pseudomonadati</taxon>
        <taxon>Pseudomonadota</taxon>
        <taxon>Acidithiobacillia</taxon>
        <taxon>Acidithiobacillales</taxon>
        <taxon>Acidithiobacillaceae</taxon>
        <taxon>Acidithiobacillus</taxon>
    </lineage>
</organism>
<dbReference type="Pfam" id="PF08681">
    <property type="entry name" value="TacA1"/>
    <property type="match status" value="1"/>
</dbReference>
<gene>
    <name evidence="3" type="ORF">A6M23_11855</name>
</gene>
<dbReference type="AlphaFoldDB" id="A0A1C2J0I6"/>
<keyword evidence="4" id="KW-1185">Reference proteome</keyword>
<sequence length="97" mass="11044">MEAKTTRNERIDLRVTGEFKNRVAEAAAVYGVSVSTFISMSAMERAHRVLAEQKSVVLTDSMREQFMEALRRPVRPIPESIHSAANNYARVVRRHVD</sequence>
<dbReference type="EMBL" id="LWRY01000134">
    <property type="protein sequence ID" value="OCX71414.1"/>
    <property type="molecule type" value="Genomic_DNA"/>
</dbReference>
<reference evidence="3" key="1">
    <citation type="journal article" date="2016" name="Int. J. Mol. Sci.">
        <title>Comparative genomics of the extreme acidophile Acidithiobacillus thiooxidans reveals intraspecific divergence and niche adaptation.</title>
        <authorList>
            <person name="Zhang X."/>
            <person name="Feng X."/>
            <person name="Tao J."/>
            <person name="Ma L."/>
            <person name="Xiao Y."/>
            <person name="Liang Y."/>
            <person name="Liu X."/>
            <person name="Yin H."/>
        </authorList>
    </citation>
    <scope>NUCLEOTIDE SEQUENCE [LARGE SCALE GENOMIC DNA]</scope>
    <source>
        <strain evidence="3">DXS-W</strain>
    </source>
</reference>
<dbReference type="GO" id="GO:0006355">
    <property type="term" value="P:regulation of DNA-templated transcription"/>
    <property type="evidence" value="ECO:0007669"/>
    <property type="project" value="InterPro"/>
</dbReference>
<keyword evidence="1" id="KW-1277">Toxin-antitoxin system</keyword>
<dbReference type="PANTHER" id="PTHR35401">
    <property type="entry name" value="COPG FAMILY HELIX-TURN-HELIX PROTEIN-RELATED-RELATED"/>
    <property type="match status" value="1"/>
</dbReference>
<dbReference type="InterPro" id="IPR010985">
    <property type="entry name" value="Ribbon_hlx_hlx"/>
</dbReference>
<dbReference type="Gene3D" id="1.20.5.780">
    <property type="entry name" value="Single helix bin"/>
    <property type="match status" value="1"/>
</dbReference>
<protein>
    <recommendedName>
        <fullName evidence="5">DUF1778 domain-containing protein</fullName>
    </recommendedName>
</protein>